<evidence type="ECO:0000256" key="2">
    <source>
        <dbReference type="ARBA" id="ARBA00022884"/>
    </source>
</evidence>
<keyword evidence="1 5" id="KW-0699">rRNA-binding</keyword>
<keyword evidence="3 5" id="KW-0689">Ribosomal protein</keyword>
<accession>A0A0G0FEA8</accession>
<dbReference type="InterPro" id="IPR020930">
    <property type="entry name" value="Ribosomal_uL5_bac-type"/>
</dbReference>
<keyword evidence="2 5" id="KW-0694">RNA-binding</keyword>
<feature type="domain" description="Large ribosomal subunit protein bL25 L25" evidence="7">
    <location>
        <begin position="6"/>
        <end position="91"/>
    </location>
</feature>
<dbReference type="InterPro" id="IPR020057">
    <property type="entry name" value="Ribosomal_bL25_b-dom"/>
</dbReference>
<organism evidence="9 10">
    <name type="scientific">Candidatus Roizmanbacteria bacterium GW2011_GWA2_35_8</name>
    <dbReference type="NCBI Taxonomy" id="1618479"/>
    <lineage>
        <taxon>Bacteria</taxon>
        <taxon>Candidatus Roizmaniibacteriota</taxon>
    </lineage>
</organism>
<proteinExistence type="inferred from homology"/>
<evidence type="ECO:0000256" key="5">
    <source>
        <dbReference type="HAMAP-Rule" id="MF_01334"/>
    </source>
</evidence>
<dbReference type="HAMAP" id="MF_01334">
    <property type="entry name" value="Ribosomal_bL25_CTC"/>
    <property type="match status" value="1"/>
</dbReference>
<dbReference type="Gene3D" id="2.170.120.20">
    <property type="entry name" value="Ribosomal protein L25, beta domain"/>
    <property type="match status" value="1"/>
</dbReference>
<dbReference type="AlphaFoldDB" id="A0A0G0FEA8"/>
<dbReference type="CDD" id="cd00495">
    <property type="entry name" value="Ribosomal_L25_TL5_CTC"/>
    <property type="match status" value="1"/>
</dbReference>
<dbReference type="NCBIfam" id="TIGR00731">
    <property type="entry name" value="bL25_bact_ctc"/>
    <property type="match status" value="1"/>
</dbReference>
<comment type="similarity">
    <text evidence="5">Belongs to the bacterial ribosomal protein bL25 family. CTC subfamily.</text>
</comment>
<dbReference type="PANTHER" id="PTHR33284:SF1">
    <property type="entry name" value="RIBOSOMAL PROTEIN L25_GLN-TRNA SYNTHETASE, ANTI-CODON-BINDING DOMAIN-CONTAINING PROTEIN"/>
    <property type="match status" value="1"/>
</dbReference>
<dbReference type="InterPro" id="IPR029751">
    <property type="entry name" value="Ribosomal_L25_dom"/>
</dbReference>
<comment type="caution">
    <text evidence="9">The sequence shown here is derived from an EMBL/GenBank/DDBJ whole genome shotgun (WGS) entry which is preliminary data.</text>
</comment>
<dbReference type="Pfam" id="PF14693">
    <property type="entry name" value="Ribosomal_TL5_C"/>
    <property type="match status" value="1"/>
</dbReference>
<dbReference type="PANTHER" id="PTHR33284">
    <property type="entry name" value="RIBOSOMAL PROTEIN L25/GLN-TRNA SYNTHETASE, ANTI-CODON-BINDING DOMAIN-CONTAINING PROTEIN"/>
    <property type="match status" value="1"/>
</dbReference>
<protein>
    <recommendedName>
        <fullName evidence="5">Large ribosomal subunit protein bL25</fullName>
    </recommendedName>
    <alternativeName>
        <fullName evidence="5">General stress protein CTC</fullName>
    </alternativeName>
</protein>
<evidence type="ECO:0000256" key="1">
    <source>
        <dbReference type="ARBA" id="ARBA00022730"/>
    </source>
</evidence>
<comment type="function">
    <text evidence="5">This is one of the proteins that binds to the 5S RNA in the ribosome where it forms part of the central protuberance.</text>
</comment>
<feature type="region of interest" description="Disordered" evidence="6">
    <location>
        <begin position="202"/>
        <end position="240"/>
    </location>
</feature>
<gene>
    <name evidence="5" type="primary">rplY</name>
    <name evidence="5" type="synonym">ctc</name>
    <name evidence="9" type="ORF">UR89_C0047G0002</name>
</gene>
<dbReference type="GO" id="GO:0022625">
    <property type="term" value="C:cytosolic large ribosomal subunit"/>
    <property type="evidence" value="ECO:0007669"/>
    <property type="project" value="TreeGrafter"/>
</dbReference>
<evidence type="ECO:0000256" key="3">
    <source>
        <dbReference type="ARBA" id="ARBA00022980"/>
    </source>
</evidence>
<dbReference type="GO" id="GO:0008097">
    <property type="term" value="F:5S rRNA binding"/>
    <property type="evidence" value="ECO:0007669"/>
    <property type="project" value="InterPro"/>
</dbReference>
<evidence type="ECO:0000259" key="8">
    <source>
        <dbReference type="Pfam" id="PF14693"/>
    </source>
</evidence>
<dbReference type="InterPro" id="IPR020056">
    <property type="entry name" value="Rbsml_bL25/Gln-tRNA_synth_N"/>
</dbReference>
<evidence type="ECO:0000313" key="10">
    <source>
        <dbReference type="Proteomes" id="UP000034536"/>
    </source>
</evidence>
<dbReference type="SUPFAM" id="SSF50715">
    <property type="entry name" value="Ribosomal protein L25-like"/>
    <property type="match status" value="1"/>
</dbReference>
<evidence type="ECO:0000256" key="6">
    <source>
        <dbReference type="SAM" id="MobiDB-lite"/>
    </source>
</evidence>
<dbReference type="InterPro" id="IPR001021">
    <property type="entry name" value="Ribosomal_bL25_long"/>
</dbReference>
<sequence>MKKLILEVAKRDVFGKKLNQLRKNGLLPANIYGPDFKSTSISVNLKDFIKTYKIARETGVVYLKLDKSEIPTLIKYLQRHPVKDNVLHADFRKIDLTKKVTTEVPVLIVGVSLAVSQLGGVLLTQSKTLLVEALPSDIPQAIEIDISVIKEIGQEIKVSDLKKSDSYEFKTPVDKVVISVIAHKEESVTPDTTAAATEVLTEAEKEVEGEGAEASSEKPDGAKPTDAKAENPGDKAQPKK</sequence>
<dbReference type="GO" id="GO:0003735">
    <property type="term" value="F:structural constituent of ribosome"/>
    <property type="evidence" value="ECO:0007669"/>
    <property type="project" value="InterPro"/>
</dbReference>
<feature type="compositionally biased region" description="Basic and acidic residues" evidence="6">
    <location>
        <begin position="215"/>
        <end position="240"/>
    </location>
</feature>
<evidence type="ECO:0000313" key="9">
    <source>
        <dbReference type="EMBL" id="KKP85645.1"/>
    </source>
</evidence>
<dbReference type="Gene3D" id="2.40.240.10">
    <property type="entry name" value="Ribosomal Protein L25, Chain P"/>
    <property type="match status" value="1"/>
</dbReference>
<reference evidence="9 10" key="1">
    <citation type="journal article" date="2015" name="Nature">
        <title>rRNA introns, odd ribosomes, and small enigmatic genomes across a large radiation of phyla.</title>
        <authorList>
            <person name="Brown C.T."/>
            <person name="Hug L.A."/>
            <person name="Thomas B.C."/>
            <person name="Sharon I."/>
            <person name="Castelle C.J."/>
            <person name="Singh A."/>
            <person name="Wilkins M.J."/>
            <person name="Williams K.H."/>
            <person name="Banfield J.F."/>
        </authorList>
    </citation>
    <scope>NUCLEOTIDE SEQUENCE [LARGE SCALE GENOMIC DNA]</scope>
</reference>
<keyword evidence="4 5" id="KW-0687">Ribonucleoprotein</keyword>
<feature type="domain" description="Large ribosomal subunit protein bL25 beta" evidence="8">
    <location>
        <begin position="99"/>
        <end position="183"/>
    </location>
</feature>
<dbReference type="Proteomes" id="UP000034536">
    <property type="component" value="Unassembled WGS sequence"/>
</dbReference>
<dbReference type="InterPro" id="IPR037121">
    <property type="entry name" value="Ribosomal_bL25_C"/>
</dbReference>
<comment type="subunit">
    <text evidence="5">Part of the 50S ribosomal subunit; part of the 5S rRNA/L5/L18/L25 subcomplex. Contacts the 5S rRNA. Binds to the 5S rRNA independently of L5 and L18.</text>
</comment>
<dbReference type="EMBL" id="LBQX01000047">
    <property type="protein sequence ID" value="KKP85645.1"/>
    <property type="molecule type" value="Genomic_DNA"/>
</dbReference>
<evidence type="ECO:0000256" key="4">
    <source>
        <dbReference type="ARBA" id="ARBA00023274"/>
    </source>
</evidence>
<dbReference type="Pfam" id="PF01386">
    <property type="entry name" value="Ribosomal_L25p"/>
    <property type="match status" value="1"/>
</dbReference>
<dbReference type="GO" id="GO:0006412">
    <property type="term" value="P:translation"/>
    <property type="evidence" value="ECO:0007669"/>
    <property type="project" value="UniProtKB-UniRule"/>
</dbReference>
<evidence type="ECO:0000259" key="7">
    <source>
        <dbReference type="Pfam" id="PF01386"/>
    </source>
</evidence>
<dbReference type="InterPro" id="IPR011035">
    <property type="entry name" value="Ribosomal_bL25/Gln-tRNA_synth"/>
</dbReference>
<name>A0A0G0FEA8_9BACT</name>